<name>A0ABP4V391_9ACTN</name>
<reference evidence="2" key="1">
    <citation type="journal article" date="2019" name="Int. J. Syst. Evol. Microbiol.">
        <title>The Global Catalogue of Microorganisms (GCM) 10K type strain sequencing project: providing services to taxonomists for standard genome sequencing and annotation.</title>
        <authorList>
            <consortium name="The Broad Institute Genomics Platform"/>
            <consortium name="The Broad Institute Genome Sequencing Center for Infectious Disease"/>
            <person name="Wu L."/>
            <person name="Ma J."/>
        </authorList>
    </citation>
    <scope>NUCLEOTIDE SEQUENCE [LARGE SCALE GENOMIC DNA]</scope>
    <source>
        <strain evidence="2">JCM 16002</strain>
    </source>
</reference>
<dbReference type="EMBL" id="BAAAQG010000015">
    <property type="protein sequence ID" value="GAA1716623.1"/>
    <property type="molecule type" value="Genomic_DNA"/>
</dbReference>
<protein>
    <submittedName>
        <fullName evidence="1">Uncharacterized protein</fullName>
    </submittedName>
</protein>
<gene>
    <name evidence="1" type="ORF">GCM10009831_28010</name>
</gene>
<sequence>MPDFSAIGDLLGAIDDVLSGVMGFAGSLAGDGLDTVLGSLGEAAE</sequence>
<accession>A0ABP4V391</accession>
<dbReference type="Proteomes" id="UP001500383">
    <property type="component" value="Unassembled WGS sequence"/>
</dbReference>
<proteinExistence type="predicted"/>
<organism evidence="1 2">
    <name type="scientific">Dietzia cercidiphylli</name>
    <dbReference type="NCBI Taxonomy" id="498199"/>
    <lineage>
        <taxon>Bacteria</taxon>
        <taxon>Bacillati</taxon>
        <taxon>Actinomycetota</taxon>
        <taxon>Actinomycetes</taxon>
        <taxon>Mycobacteriales</taxon>
        <taxon>Dietziaceae</taxon>
        <taxon>Dietzia</taxon>
    </lineage>
</organism>
<keyword evidence="2" id="KW-1185">Reference proteome</keyword>
<evidence type="ECO:0000313" key="2">
    <source>
        <dbReference type="Proteomes" id="UP001500383"/>
    </source>
</evidence>
<dbReference type="RefSeq" id="WP_182659210.1">
    <property type="nucleotide sequence ID" value="NZ_BAAAQG010000015.1"/>
</dbReference>
<evidence type="ECO:0000313" key="1">
    <source>
        <dbReference type="EMBL" id="GAA1716623.1"/>
    </source>
</evidence>
<comment type="caution">
    <text evidence="1">The sequence shown here is derived from an EMBL/GenBank/DDBJ whole genome shotgun (WGS) entry which is preliminary data.</text>
</comment>